<name>A0A5S9IS51_UABAM</name>
<sequence length="136" mass="16691">MEKSYVAWYRLRSFLVTMMSFLIFSMFLTTFLISRSFMAAAAINHSVKEKPVYSTSQILHVDSYFLQVYLDLSDQQIEELHLLYNKYINCIVTYPQTKYWHWLDLMEKIRFILTQEQRELFEKILKKIKYREKFVW</sequence>
<dbReference type="RefSeq" id="WP_151970481.1">
    <property type="nucleotide sequence ID" value="NZ_AP019860.1"/>
</dbReference>
<dbReference type="Proteomes" id="UP000326354">
    <property type="component" value="Chromosome"/>
</dbReference>
<organism evidence="1 2">
    <name type="scientific">Uabimicrobium amorphum</name>
    <dbReference type="NCBI Taxonomy" id="2596890"/>
    <lineage>
        <taxon>Bacteria</taxon>
        <taxon>Pseudomonadati</taxon>
        <taxon>Planctomycetota</taxon>
        <taxon>Candidatus Uabimicrobiia</taxon>
        <taxon>Candidatus Uabimicrobiales</taxon>
        <taxon>Candidatus Uabimicrobiaceae</taxon>
        <taxon>Candidatus Uabimicrobium</taxon>
    </lineage>
</organism>
<proteinExistence type="predicted"/>
<evidence type="ECO:0000313" key="2">
    <source>
        <dbReference type="Proteomes" id="UP000326354"/>
    </source>
</evidence>
<protein>
    <submittedName>
        <fullName evidence="1">Uncharacterized protein</fullName>
    </submittedName>
</protein>
<dbReference type="KEGG" id="uam:UABAM_04808"/>
<accession>A0A5S9IS51</accession>
<dbReference type="EMBL" id="AP019860">
    <property type="protein sequence ID" value="BBM86422.1"/>
    <property type="molecule type" value="Genomic_DNA"/>
</dbReference>
<reference evidence="1 2" key="1">
    <citation type="submission" date="2019-08" db="EMBL/GenBank/DDBJ databases">
        <title>Complete genome sequence of Candidatus Uab amorphum.</title>
        <authorList>
            <person name="Shiratori T."/>
            <person name="Suzuki S."/>
            <person name="Kakizawa Y."/>
            <person name="Ishida K."/>
        </authorList>
    </citation>
    <scope>NUCLEOTIDE SEQUENCE [LARGE SCALE GENOMIC DNA]</scope>
    <source>
        <strain evidence="1 2">SRT547</strain>
    </source>
</reference>
<evidence type="ECO:0000313" key="1">
    <source>
        <dbReference type="EMBL" id="BBM86422.1"/>
    </source>
</evidence>
<keyword evidence="2" id="KW-1185">Reference proteome</keyword>
<dbReference type="AlphaFoldDB" id="A0A5S9IS51"/>
<gene>
    <name evidence="1" type="ORF">UABAM_04808</name>
</gene>